<keyword evidence="7" id="KW-1185">Reference proteome</keyword>
<dbReference type="Gene3D" id="3.20.20.80">
    <property type="entry name" value="Glycosidases"/>
    <property type="match status" value="1"/>
</dbReference>
<evidence type="ECO:0000313" key="6">
    <source>
        <dbReference type="EMBL" id="SKA59993.1"/>
    </source>
</evidence>
<dbReference type="OrthoDB" id="9768786at2"/>
<dbReference type="Pfam" id="PF07745">
    <property type="entry name" value="Glyco_hydro_53"/>
    <property type="match status" value="1"/>
</dbReference>
<dbReference type="Gene3D" id="2.60.120.260">
    <property type="entry name" value="Galactose-binding domain-like"/>
    <property type="match status" value="1"/>
</dbReference>
<dbReference type="GO" id="GO:0031218">
    <property type="term" value="F:arabinogalactan endo-1,4-beta-galactosidase activity"/>
    <property type="evidence" value="ECO:0007669"/>
    <property type="project" value="UniProtKB-EC"/>
</dbReference>
<feature type="domain" description="Bacterial Ig-like" evidence="5">
    <location>
        <begin position="455"/>
        <end position="504"/>
    </location>
</feature>
<dbReference type="PANTHER" id="PTHR34983:SF2">
    <property type="entry name" value="ENDO-BETA-1,4-GALACTANASE"/>
    <property type="match status" value="1"/>
</dbReference>
<organism evidence="6 7">
    <name type="scientific">Eubacterium uniforme</name>
    <dbReference type="NCBI Taxonomy" id="39495"/>
    <lineage>
        <taxon>Bacteria</taxon>
        <taxon>Bacillati</taxon>
        <taxon>Bacillota</taxon>
        <taxon>Clostridia</taxon>
        <taxon>Eubacteriales</taxon>
        <taxon>Eubacteriaceae</taxon>
        <taxon>Eubacterium</taxon>
    </lineage>
</organism>
<comment type="catalytic activity">
    <reaction evidence="4">
        <text>The enzyme specifically hydrolyzes (1-&gt;4)-beta-D-galactosidic linkages in type I arabinogalactans.</text>
        <dbReference type="EC" id="3.2.1.89"/>
    </reaction>
</comment>
<reference evidence="6 7" key="1">
    <citation type="submission" date="2017-02" db="EMBL/GenBank/DDBJ databases">
        <authorList>
            <person name="Peterson S.W."/>
        </authorList>
    </citation>
    <scope>NUCLEOTIDE SEQUENCE [LARGE SCALE GENOMIC DNA]</scope>
    <source>
        <strain evidence="6 7">ATCC 35992</strain>
    </source>
</reference>
<protein>
    <recommendedName>
        <fullName evidence="4">Arabinogalactan endo-beta-1,4-galactanase</fullName>
        <ecNumber evidence="4">3.2.1.89</ecNumber>
    </recommendedName>
</protein>
<evidence type="ECO:0000313" key="7">
    <source>
        <dbReference type="Proteomes" id="UP000190814"/>
    </source>
</evidence>
<evidence type="ECO:0000256" key="4">
    <source>
        <dbReference type="RuleBase" id="RU361192"/>
    </source>
</evidence>
<dbReference type="EMBL" id="FUXZ01000002">
    <property type="protein sequence ID" value="SKA59993.1"/>
    <property type="molecule type" value="Genomic_DNA"/>
</dbReference>
<dbReference type="GO" id="GO:0015926">
    <property type="term" value="F:glucosidase activity"/>
    <property type="evidence" value="ECO:0007669"/>
    <property type="project" value="InterPro"/>
</dbReference>
<dbReference type="RefSeq" id="WP_078765039.1">
    <property type="nucleotide sequence ID" value="NZ_FUXZ01000002.1"/>
</dbReference>
<evidence type="ECO:0000256" key="1">
    <source>
        <dbReference type="ARBA" id="ARBA00010687"/>
    </source>
</evidence>
<dbReference type="Proteomes" id="UP000190814">
    <property type="component" value="Unassembled WGS sequence"/>
</dbReference>
<dbReference type="EC" id="3.2.1.89" evidence="4"/>
<dbReference type="Pfam" id="PF07532">
    <property type="entry name" value="Big_4"/>
    <property type="match status" value="1"/>
</dbReference>
<evidence type="ECO:0000256" key="3">
    <source>
        <dbReference type="ARBA" id="ARBA00023295"/>
    </source>
</evidence>
<dbReference type="GO" id="GO:0045490">
    <property type="term" value="P:pectin catabolic process"/>
    <property type="evidence" value="ECO:0007669"/>
    <property type="project" value="TreeGrafter"/>
</dbReference>
<dbReference type="PROSITE" id="PS51257">
    <property type="entry name" value="PROKAR_LIPOPROTEIN"/>
    <property type="match status" value="1"/>
</dbReference>
<comment type="similarity">
    <text evidence="1 4">Belongs to the glycosyl hydrolase 53 family.</text>
</comment>
<name>A0A1T4V4Z1_9FIRM</name>
<dbReference type="InterPro" id="IPR011683">
    <property type="entry name" value="Glyco_hydro_53"/>
</dbReference>
<sequence length="692" mass="76879">MKKRSLQKVISTILCTAMVASLTSCSIGKGGKSEKPKETGIFADIVNPELSDKHKGDAVESSVLVNKVEGLSEGFIKGMDISSLIAEEQSGVKYHDKDGNEADLLKILKDSGYNYVRVRVWNDPYDANGNGYGGGNNDIDKCVEIGKRATENGIKTLVDFHYSDFWADPNKQSAPKAWANMGIEEKEKAIYEYTKESLNKLKTAGVDVGMVQLGNETNAWLCGEINWINITTLMNSAAKAIREVDKNIIIAVHFADPSSQERYKNYLQILQNFEVDYDVFGTSYYPYWHGSLENLTEILKFAAETYNKKVMVMETSWAYTPDDLDGHGNTIGAGANVVKNYSYTLQGQVEVINDVVQAVVNVGDAGIGVCYWEGGWIPVPEGDAPRSEKWEKYGSGWASSYSAEYDPDDAGKWYGGCAWDNQAMFDENGNILESLYTFDYCYTGTKCDVAIDEVANTECTIRIGDEIKLPETVTAIYNDRHTEEISVKWEEISESAKYSMQESGAQKYVIKGVASVSGTDYDVTCDVNMIEPNYVENQSFEDDSEEGMKVWTIEDRAKDDAEHELFNMDKITDAYTGTHALHWYSKTKCDFTVTQKITGLKPGKYKASCQVQGGDTTNGAFKLTVESNGKTYEEPTEVTEWAVFRQPTIENIVVGKDGTATISFTVYAEANGTKGPWGTVDDFLFNPVEKNK</sequence>
<evidence type="ECO:0000259" key="5">
    <source>
        <dbReference type="Pfam" id="PF07532"/>
    </source>
</evidence>
<evidence type="ECO:0000256" key="2">
    <source>
        <dbReference type="ARBA" id="ARBA00022801"/>
    </source>
</evidence>
<dbReference type="STRING" id="39495.SAMN02745111_00147"/>
<dbReference type="InterPro" id="IPR011081">
    <property type="entry name" value="Big_4"/>
</dbReference>
<proteinExistence type="inferred from homology"/>
<keyword evidence="2 4" id="KW-0378">Hydrolase</keyword>
<dbReference type="InterPro" id="IPR017853">
    <property type="entry name" value="GH"/>
</dbReference>
<dbReference type="AlphaFoldDB" id="A0A1T4V4Z1"/>
<keyword evidence="3 4" id="KW-0326">Glycosidase</keyword>
<dbReference type="SUPFAM" id="SSF51445">
    <property type="entry name" value="(Trans)glycosidases"/>
    <property type="match status" value="1"/>
</dbReference>
<gene>
    <name evidence="6" type="ORF">SAMN02745111_00147</name>
</gene>
<dbReference type="PANTHER" id="PTHR34983">
    <property type="entry name" value="ARABINOGALACTAN ENDO-BETA-1,4-GALACTANASE A"/>
    <property type="match status" value="1"/>
</dbReference>
<accession>A0A1T4V4Z1</accession>